<dbReference type="InterPro" id="IPR006860">
    <property type="entry name" value="FecR"/>
</dbReference>
<dbReference type="EMBL" id="CP119311">
    <property type="protein sequence ID" value="WEK38267.1"/>
    <property type="molecule type" value="Genomic_DNA"/>
</dbReference>
<dbReference type="Gene3D" id="3.55.50.30">
    <property type="match status" value="1"/>
</dbReference>
<evidence type="ECO:0000259" key="3">
    <source>
        <dbReference type="Pfam" id="PF16344"/>
    </source>
</evidence>
<protein>
    <submittedName>
        <fullName evidence="4">FecR domain-containing protein</fullName>
    </submittedName>
</protein>
<feature type="transmembrane region" description="Helical" evidence="1">
    <location>
        <begin position="87"/>
        <end position="108"/>
    </location>
</feature>
<organism evidence="4 5">
    <name type="scientific">Candidatus Pseudobacter hemicellulosilyticus</name>
    <dbReference type="NCBI Taxonomy" id="3121375"/>
    <lineage>
        <taxon>Bacteria</taxon>
        <taxon>Pseudomonadati</taxon>
        <taxon>Bacteroidota</taxon>
        <taxon>Chitinophagia</taxon>
        <taxon>Chitinophagales</taxon>
        <taxon>Chitinophagaceae</taxon>
        <taxon>Pseudobacter</taxon>
    </lineage>
</organism>
<dbReference type="Proteomes" id="UP001220610">
    <property type="component" value="Chromosome"/>
</dbReference>
<dbReference type="AlphaFoldDB" id="A0AAJ5WZ64"/>
<evidence type="ECO:0000259" key="2">
    <source>
        <dbReference type="Pfam" id="PF04773"/>
    </source>
</evidence>
<dbReference type="Gene3D" id="2.60.120.1440">
    <property type="match status" value="1"/>
</dbReference>
<evidence type="ECO:0000313" key="5">
    <source>
        <dbReference type="Proteomes" id="UP001220610"/>
    </source>
</evidence>
<evidence type="ECO:0000256" key="1">
    <source>
        <dbReference type="SAM" id="Phobius"/>
    </source>
</evidence>
<accession>A0AAJ5WZ64</accession>
<dbReference type="PANTHER" id="PTHR30273">
    <property type="entry name" value="PERIPLASMIC SIGNAL SENSOR AND SIGMA FACTOR ACTIVATOR FECR-RELATED"/>
    <property type="match status" value="1"/>
</dbReference>
<sequence length="402" mass="45611">MMDKRYQLIAIRVKLFLGEPLLPEEEQLWNELLDNPAMRDLYNIPDETIKELVRSELHRKTFEEFVESMAHKGYLQPIKVEWWRRRAVLRIAAVLLAIVLTGLIYLLVTTPKKEATVPSAIRPATEEKRLIAQRGPYLQTTDGRQYPLGKDQAPIRISQGNVLTYTDSSALLQYQISGSPTNMEAGYNTIVTPVGSTYRVRLSDGTVVLLNASSSIRFPVPFTGDSREITLTGEAYFVASRDRAELFKVKAGAAEIQVMGTTFNINAYANEPMLRTTLLNGKISINVGGKPVQLKPGETVGIAGQHIRQLPLDTSHITAWTRNYFSFEMSSVKEILHDLQRWYLNPMVIEDNLDENEVMISGLPKTTPLPEILEHLHKGNLIDYRLQNDTFFIRNFQSSKNY</sequence>
<reference evidence="4" key="1">
    <citation type="submission" date="2023-03" db="EMBL/GenBank/DDBJ databases">
        <title>Andean soil-derived lignocellulolytic bacterial consortium as a source of novel taxa and putative plastic-active enzymes.</title>
        <authorList>
            <person name="Diaz-Garcia L."/>
            <person name="Chuvochina M."/>
            <person name="Feuerriegel G."/>
            <person name="Bunk B."/>
            <person name="Sproer C."/>
            <person name="Streit W.R."/>
            <person name="Rodriguez L.M."/>
            <person name="Overmann J."/>
            <person name="Jimenez D.J."/>
        </authorList>
    </citation>
    <scope>NUCLEOTIDE SEQUENCE</scope>
    <source>
        <strain evidence="4">MAG 7</strain>
    </source>
</reference>
<feature type="domain" description="Protein FecR C-terminal" evidence="3">
    <location>
        <begin position="324"/>
        <end position="393"/>
    </location>
</feature>
<proteinExistence type="predicted"/>
<name>A0AAJ5WZ64_9BACT</name>
<dbReference type="Pfam" id="PF16344">
    <property type="entry name" value="FecR_C"/>
    <property type="match status" value="1"/>
</dbReference>
<dbReference type="Pfam" id="PF04773">
    <property type="entry name" value="FecR"/>
    <property type="match status" value="1"/>
</dbReference>
<keyword evidence="1" id="KW-1133">Transmembrane helix</keyword>
<evidence type="ECO:0000313" key="4">
    <source>
        <dbReference type="EMBL" id="WEK38267.1"/>
    </source>
</evidence>
<feature type="domain" description="FecR protein" evidence="2">
    <location>
        <begin position="189"/>
        <end position="283"/>
    </location>
</feature>
<dbReference type="GO" id="GO:0016989">
    <property type="term" value="F:sigma factor antagonist activity"/>
    <property type="evidence" value="ECO:0007669"/>
    <property type="project" value="TreeGrafter"/>
</dbReference>
<keyword evidence="1" id="KW-0812">Transmembrane</keyword>
<dbReference type="InterPro" id="IPR032508">
    <property type="entry name" value="FecR_C"/>
</dbReference>
<dbReference type="InterPro" id="IPR012373">
    <property type="entry name" value="Ferrdict_sens_TM"/>
</dbReference>
<gene>
    <name evidence="4" type="ORF">P0Y53_12235</name>
</gene>
<keyword evidence="1" id="KW-0472">Membrane</keyword>
<dbReference type="PANTHER" id="PTHR30273:SF2">
    <property type="entry name" value="PROTEIN FECR"/>
    <property type="match status" value="1"/>
</dbReference>